<keyword evidence="3" id="KW-1185">Reference proteome</keyword>
<feature type="domain" description="Kinase OspG kinase" evidence="1">
    <location>
        <begin position="610"/>
        <end position="748"/>
    </location>
</feature>
<evidence type="ECO:0000313" key="3">
    <source>
        <dbReference type="Proteomes" id="UP001617714"/>
    </source>
</evidence>
<dbReference type="InterPro" id="IPR011009">
    <property type="entry name" value="Kinase-like_dom_sf"/>
</dbReference>
<dbReference type="Proteomes" id="UP001617714">
    <property type="component" value="Unassembled WGS sequence"/>
</dbReference>
<name>A0ABW8FVQ8_9GAMM</name>
<dbReference type="SUPFAM" id="SSF56112">
    <property type="entry name" value="Protein kinase-like (PK-like)"/>
    <property type="match status" value="1"/>
</dbReference>
<evidence type="ECO:0000313" key="2">
    <source>
        <dbReference type="EMBL" id="MFJ5320868.1"/>
    </source>
</evidence>
<comment type="caution">
    <text evidence="2">The sequence shown here is derived from an EMBL/GenBank/DDBJ whole genome shotgun (WGS) entry which is preliminary data.</text>
</comment>
<dbReference type="EMBL" id="JBIXKD010000005">
    <property type="protein sequence ID" value="MFJ5320868.1"/>
    <property type="molecule type" value="Genomic_DNA"/>
</dbReference>
<accession>A0ABW8FVQ8</accession>
<organism evidence="2 3">
    <name type="scientific">Pectobacterium parvum</name>
    <dbReference type="NCBI Taxonomy" id="2778550"/>
    <lineage>
        <taxon>Bacteria</taxon>
        <taxon>Pseudomonadati</taxon>
        <taxon>Pseudomonadota</taxon>
        <taxon>Gammaproteobacteria</taxon>
        <taxon>Enterobacterales</taxon>
        <taxon>Pectobacteriaceae</taxon>
        <taxon>Pectobacterium</taxon>
    </lineage>
</organism>
<protein>
    <recommendedName>
        <fullName evidence="1">Kinase OspG kinase domain-containing protein</fullName>
    </recommendedName>
</protein>
<evidence type="ECO:0000259" key="1">
    <source>
        <dbReference type="Pfam" id="PF22303"/>
    </source>
</evidence>
<dbReference type="InterPro" id="IPR054466">
    <property type="entry name" value="OspG_kinase"/>
</dbReference>
<gene>
    <name evidence="2" type="ORF">ACIPSN_05710</name>
</gene>
<proteinExistence type="predicted"/>
<reference evidence="2 3" key="1">
    <citation type="submission" date="2024-10" db="EMBL/GenBank/DDBJ databases">
        <authorList>
            <person name="Lu C.-H."/>
        </authorList>
    </citation>
    <scope>NUCLEOTIDE SEQUENCE [LARGE SCALE GENOMIC DNA]</scope>
    <source>
        <strain evidence="2 3">22QBSP01-2</strain>
    </source>
</reference>
<dbReference type="Gene3D" id="1.10.510.10">
    <property type="entry name" value="Transferase(Phosphotransferase) domain 1"/>
    <property type="match status" value="1"/>
</dbReference>
<sequence>MLSPVANALYETGQFIAQCDPLRFPAADASPVPLAETESTMAAGIVRNLKSDSYIVTGEQKKNELISSLVQYLVSDGQLTADESEDVELRLRSEAAGMPMVAVHLDNENAGTNRTKRALLRELDPRTGEHIKKHCAFEEEVLDAQGENQGKVLLFQAQRAENPFRMIYDNNPNGRPSPEERGVADGLNISTDILTLGIKPLIGKLIANVKRREYYQNQGNEICAERFRRLFIAELSTSLDVGGLAFTSRGGTGKVKPSELLHAFPERERAAFYTRSLHSGIRKEILLELKQGKGVINDNGRKVYLKPTEKNNEFITYHPDAVKPELLERRVIFNENNLSWRYADSFDSSALNVEISEGKRQIRLCGENYELHKNAIGKYEIVVNKASGIKEFVPVYMEPLSRTWHLSVHNKHPVFSNKQTDIINEIKVNKEDGFYYVPRGNNNHNYYGNGNIYVQEGMGDSGHYPWGRYAEMNGELVPVRNTKHQGQGVLYEVYDMKFPEKAGHPIEWDGSSWLFERETSIYVSKDLEKIIDPAMIIEKVDAGKLSAPDHQGLRYDADGNRYIRIKNEYMKLEQRKGLPFIRLGNGDKVNVDYINNKFIPEKIININPVIIGTGSISEVYNMGNGFVNKIYKGRIDEHHKSRLVAANNNAKGFNRYYGDRAGEVSITPFKDGSASVSVKLKKIDGYVLSDVNSSSNTEFLNEIETAIKTSNHPEKLSRLLQNNGIVHYDINKGNVIYNKGEFFIVDFDSANFLPKGEIVSQSQTNSMREKFKHIFDDVLREIDRKKS</sequence>
<dbReference type="Pfam" id="PF22303">
    <property type="entry name" value="OspG_kinase"/>
    <property type="match status" value="1"/>
</dbReference>